<comment type="similarity">
    <text evidence="6">Belongs to the alpha-carbonic anhydrase family.</text>
</comment>
<evidence type="ECO:0000256" key="5">
    <source>
        <dbReference type="ARBA" id="ARBA00023239"/>
    </source>
</evidence>
<protein>
    <recommendedName>
        <fullName evidence="2 6">Carbonic anhydrase</fullName>
        <ecNumber evidence="2 6">4.2.1.1</ecNumber>
    </recommendedName>
</protein>
<evidence type="ECO:0000256" key="1">
    <source>
        <dbReference type="ARBA" id="ARBA00001947"/>
    </source>
</evidence>
<dbReference type="InterPro" id="IPR023561">
    <property type="entry name" value="Carbonic_anhydrase_a-class"/>
</dbReference>
<dbReference type="GO" id="GO:0004089">
    <property type="term" value="F:carbonate dehydratase activity"/>
    <property type="evidence" value="ECO:0007669"/>
    <property type="project" value="UniProtKB-UniRule"/>
</dbReference>
<dbReference type="InterPro" id="IPR018338">
    <property type="entry name" value="Carbonic_anhydrase_a-class_CS"/>
</dbReference>
<organism evidence="9 10">
    <name type="scientific">Oryza meyeriana var. granulata</name>
    <dbReference type="NCBI Taxonomy" id="110450"/>
    <lineage>
        <taxon>Eukaryota</taxon>
        <taxon>Viridiplantae</taxon>
        <taxon>Streptophyta</taxon>
        <taxon>Embryophyta</taxon>
        <taxon>Tracheophyta</taxon>
        <taxon>Spermatophyta</taxon>
        <taxon>Magnoliopsida</taxon>
        <taxon>Liliopsida</taxon>
        <taxon>Poales</taxon>
        <taxon>Poaceae</taxon>
        <taxon>BOP clade</taxon>
        <taxon>Oryzoideae</taxon>
        <taxon>Oryzeae</taxon>
        <taxon>Oryzinae</taxon>
        <taxon>Oryza</taxon>
        <taxon>Oryza meyeriana</taxon>
    </lineage>
</organism>
<accession>A0A6G1EQQ0</accession>
<comment type="function">
    <text evidence="6">Reversible hydration of carbon dioxide.</text>
</comment>
<feature type="domain" description="Alpha-carbonic anhydrase" evidence="8">
    <location>
        <begin position="43"/>
        <end position="277"/>
    </location>
</feature>
<evidence type="ECO:0000256" key="7">
    <source>
        <dbReference type="SAM" id="SignalP"/>
    </source>
</evidence>
<comment type="caution">
    <text evidence="9">The sequence shown here is derived from an EMBL/GenBank/DDBJ whole genome shotgun (WGS) entry which is preliminary data.</text>
</comment>
<feature type="non-terminal residue" evidence="9">
    <location>
        <position position="1"/>
    </location>
</feature>
<evidence type="ECO:0000259" key="8">
    <source>
        <dbReference type="PROSITE" id="PS51144"/>
    </source>
</evidence>
<dbReference type="EMBL" id="SPHZ02000003">
    <property type="protein sequence ID" value="KAF0926949.1"/>
    <property type="molecule type" value="Genomic_DNA"/>
</dbReference>
<comment type="cofactor">
    <cofactor evidence="1 6">
        <name>Zn(2+)</name>
        <dbReference type="ChEBI" id="CHEBI:29105"/>
    </cofactor>
</comment>
<dbReference type="AlphaFoldDB" id="A0A6G1EQQ0"/>
<dbReference type="InterPro" id="IPR041891">
    <property type="entry name" value="Alpha_CA_prokaryot-like"/>
</dbReference>
<comment type="catalytic activity">
    <reaction evidence="6">
        <text>hydrogencarbonate + H(+) = CO2 + H2O</text>
        <dbReference type="Rhea" id="RHEA:10748"/>
        <dbReference type="ChEBI" id="CHEBI:15377"/>
        <dbReference type="ChEBI" id="CHEBI:15378"/>
        <dbReference type="ChEBI" id="CHEBI:16526"/>
        <dbReference type="ChEBI" id="CHEBI:17544"/>
        <dbReference type="EC" id="4.2.1.1"/>
    </reaction>
</comment>
<dbReference type="PANTHER" id="PTHR18952:SF253">
    <property type="entry name" value="OS08G0470200 PROTEIN"/>
    <property type="match status" value="1"/>
</dbReference>
<dbReference type="OrthoDB" id="429145at2759"/>
<keyword evidence="10" id="KW-1185">Reference proteome</keyword>
<keyword evidence="4 6" id="KW-0862">Zinc</keyword>
<evidence type="ECO:0000256" key="6">
    <source>
        <dbReference type="RuleBase" id="RU367011"/>
    </source>
</evidence>
<feature type="chain" id="PRO_5026084789" description="Carbonic anhydrase" evidence="7">
    <location>
        <begin position="38"/>
        <end position="284"/>
    </location>
</feature>
<feature type="signal peptide" evidence="7">
    <location>
        <begin position="1"/>
        <end position="37"/>
    </location>
</feature>
<name>A0A6G1EQQ0_9ORYZ</name>
<evidence type="ECO:0000256" key="2">
    <source>
        <dbReference type="ARBA" id="ARBA00012925"/>
    </source>
</evidence>
<dbReference type="InterPro" id="IPR036398">
    <property type="entry name" value="CA_dom_sf"/>
</dbReference>
<evidence type="ECO:0000256" key="3">
    <source>
        <dbReference type="ARBA" id="ARBA00022723"/>
    </source>
</evidence>
<dbReference type="PROSITE" id="PS51144">
    <property type="entry name" value="ALPHA_CA_2"/>
    <property type="match status" value="1"/>
</dbReference>
<dbReference type="Pfam" id="PF00194">
    <property type="entry name" value="Carb_anhydrase"/>
    <property type="match status" value="1"/>
</dbReference>
<dbReference type="GO" id="GO:0008270">
    <property type="term" value="F:zinc ion binding"/>
    <property type="evidence" value="ECO:0007669"/>
    <property type="project" value="UniProtKB-UniRule"/>
</dbReference>
<dbReference type="GO" id="GO:0006730">
    <property type="term" value="P:one-carbon metabolic process"/>
    <property type="evidence" value="ECO:0007669"/>
    <property type="project" value="TreeGrafter"/>
</dbReference>
<keyword evidence="3 6" id="KW-0479">Metal-binding</keyword>
<proteinExistence type="inferred from homology"/>
<dbReference type="PANTHER" id="PTHR18952">
    <property type="entry name" value="CARBONIC ANHYDRASE"/>
    <property type="match status" value="1"/>
</dbReference>
<gene>
    <name evidence="9" type="ORF">E2562_028535</name>
</gene>
<evidence type="ECO:0000313" key="9">
    <source>
        <dbReference type="EMBL" id="KAF0926949.1"/>
    </source>
</evidence>
<dbReference type="Proteomes" id="UP000479710">
    <property type="component" value="Unassembled WGS sequence"/>
</dbReference>
<dbReference type="Gene3D" id="3.10.200.10">
    <property type="entry name" value="Alpha carbonic anhydrase"/>
    <property type="match status" value="1"/>
</dbReference>
<dbReference type="SUPFAM" id="SSF51069">
    <property type="entry name" value="Carbonic anhydrase"/>
    <property type="match status" value="1"/>
</dbReference>
<dbReference type="CDD" id="cd03124">
    <property type="entry name" value="alpha_CA_prokaryotic_like"/>
    <property type="match status" value="1"/>
</dbReference>
<sequence>NTRRHSIARNLYSAARLLLLAAAGAALLLSAGPAARAQETDNEEFSYVPGADNGPENWSKLNTSWAKCNKGEMQSPIDLAHERVKLTRNLSYLDYSYRPAEANIVNRGHDIAVEFTGNAGRLVINGKVYQLKQLHWHSPSEHTVDGRRYDMELHLVHDDGNSNTAVIGVLYVIGNADPFLRALEPFIRRIADRKDKSEPIGVVDPRLAKSQGAVYYRYMGSLTTPPCTEGVIWTVFKRARTVAKYQIDLLREAVADGFENNARPLQKLNNGNISIFIPNPLKKD</sequence>
<evidence type="ECO:0000256" key="4">
    <source>
        <dbReference type="ARBA" id="ARBA00022833"/>
    </source>
</evidence>
<evidence type="ECO:0000313" key="10">
    <source>
        <dbReference type="Proteomes" id="UP000479710"/>
    </source>
</evidence>
<keyword evidence="5 6" id="KW-0456">Lyase</keyword>
<dbReference type="PROSITE" id="PS00162">
    <property type="entry name" value="ALPHA_CA_1"/>
    <property type="match status" value="1"/>
</dbReference>
<dbReference type="InterPro" id="IPR001148">
    <property type="entry name" value="CA_dom"/>
</dbReference>
<dbReference type="SMART" id="SM01057">
    <property type="entry name" value="Carb_anhydrase"/>
    <property type="match status" value="1"/>
</dbReference>
<reference evidence="9 10" key="1">
    <citation type="submission" date="2019-11" db="EMBL/GenBank/DDBJ databases">
        <title>Whole genome sequence of Oryza granulata.</title>
        <authorList>
            <person name="Li W."/>
        </authorList>
    </citation>
    <scope>NUCLEOTIDE SEQUENCE [LARGE SCALE GENOMIC DNA]</scope>
    <source>
        <strain evidence="10">cv. Menghai</strain>
        <tissue evidence="9">Leaf</tissue>
    </source>
</reference>
<dbReference type="EC" id="4.2.1.1" evidence="2 6"/>
<keyword evidence="7" id="KW-0732">Signal</keyword>